<dbReference type="InterPro" id="IPR050469">
    <property type="entry name" value="Diguanylate_Cyclase"/>
</dbReference>
<evidence type="ECO:0000313" key="8">
    <source>
        <dbReference type="Proteomes" id="UP000805841"/>
    </source>
</evidence>
<keyword evidence="8" id="KW-1185">Reference proteome</keyword>
<dbReference type="Gene3D" id="3.30.70.270">
    <property type="match status" value="1"/>
</dbReference>
<comment type="catalytic activity">
    <reaction evidence="2">
        <text>2 GTP = 3',3'-c-di-GMP + 2 diphosphate</text>
        <dbReference type="Rhea" id="RHEA:24898"/>
        <dbReference type="ChEBI" id="CHEBI:33019"/>
        <dbReference type="ChEBI" id="CHEBI:37565"/>
        <dbReference type="ChEBI" id="CHEBI:58805"/>
        <dbReference type="EC" id="2.7.7.65"/>
    </reaction>
</comment>
<dbReference type="SMART" id="SM00267">
    <property type="entry name" value="GGDEF"/>
    <property type="match status" value="1"/>
</dbReference>
<feature type="transmembrane region" description="Helical" evidence="3">
    <location>
        <begin position="191"/>
        <end position="215"/>
    </location>
</feature>
<evidence type="ECO:0000313" key="7">
    <source>
        <dbReference type="EMBL" id="MBD1598845.1"/>
    </source>
</evidence>
<evidence type="ECO:0000256" key="3">
    <source>
        <dbReference type="PROSITE-ProRule" id="PRU00244"/>
    </source>
</evidence>
<feature type="transmembrane region" description="Helical" evidence="3">
    <location>
        <begin position="156"/>
        <end position="179"/>
    </location>
</feature>
<dbReference type="InterPro" id="IPR043128">
    <property type="entry name" value="Rev_trsase/Diguanyl_cyclase"/>
</dbReference>
<feature type="region of interest" description="Disordered" evidence="4">
    <location>
        <begin position="481"/>
        <end position="500"/>
    </location>
</feature>
<name>A0ABR7Z058_9PSED</name>
<keyword evidence="3" id="KW-1133">Transmembrane helix</keyword>
<keyword evidence="3" id="KW-0472">Membrane</keyword>
<dbReference type="Proteomes" id="UP000805841">
    <property type="component" value="Unassembled WGS sequence"/>
</dbReference>
<dbReference type="EC" id="2.7.7.65" evidence="1"/>
<sequence>MEWLGLHLGTVVPPPGYQVLYAYHQPALVAVAYLVACAGSFATLDINERIYQAGLRRVRWQWSALCAACLAGTIWAMHFISMLAFQPAHGTHYDLGITLASLGIAAAAGVALVLALARPQLSLRGYLLCASGIGCAIASMHYVGMAAMHAHAQQHYHTGLMAVSVALAIGASGVALLLGRRLREESGPYHRLLKVAASLVIGAGVIAAHFTGMWALQLVAPVDGGARSVASNNSWQLAAAVASITLLLLVCSLIAALSDKKLQQKDRDLQRVNALLAELHAMRASLEHAATHDTLTNLLNRRGFNQALALKLAHCPPERKLALMCLDIDHFKAVNDQHGHDAGDASLQALAAAIGVAARNPGDIAARLGGDEFCVVLELYTQAEALALAERIRRLVAHPIEVAGEVLHLTTSIGVCVSPGQASNAGELLKRADIALYRCKARGRNGVVCYDSQLPSTLQVVGTRCATLPLDEAHPLTYGRSWANTQGETTTAHSEGSAST</sequence>
<evidence type="ECO:0000256" key="4">
    <source>
        <dbReference type="SAM" id="MobiDB-lite"/>
    </source>
</evidence>
<dbReference type="InterPro" id="IPR029787">
    <property type="entry name" value="Nucleotide_cyclase"/>
</dbReference>
<protein>
    <recommendedName>
        <fullName evidence="1">diguanylate cyclase</fullName>
        <ecNumber evidence="1">2.7.7.65</ecNumber>
    </recommendedName>
</protein>
<feature type="transmembrane region" description="Helical" evidence="3">
    <location>
        <begin position="64"/>
        <end position="85"/>
    </location>
</feature>
<evidence type="ECO:0000256" key="1">
    <source>
        <dbReference type="ARBA" id="ARBA00012528"/>
    </source>
</evidence>
<feature type="transmembrane region" description="Helical" evidence="3">
    <location>
        <begin position="20"/>
        <end position="44"/>
    </location>
</feature>
<keyword evidence="3" id="KW-0812">Transmembrane</keyword>
<dbReference type="Pfam" id="PF03707">
    <property type="entry name" value="MHYT"/>
    <property type="match status" value="2"/>
</dbReference>
<dbReference type="PANTHER" id="PTHR45138:SF9">
    <property type="entry name" value="DIGUANYLATE CYCLASE DGCM-RELATED"/>
    <property type="match status" value="1"/>
</dbReference>
<dbReference type="InterPro" id="IPR005330">
    <property type="entry name" value="MHYT_dom"/>
</dbReference>
<evidence type="ECO:0000256" key="2">
    <source>
        <dbReference type="ARBA" id="ARBA00034247"/>
    </source>
</evidence>
<organism evidence="7 8">
    <name type="scientific">Pseudomonas typographi</name>
    <dbReference type="NCBI Taxonomy" id="2715964"/>
    <lineage>
        <taxon>Bacteria</taxon>
        <taxon>Pseudomonadati</taxon>
        <taxon>Pseudomonadota</taxon>
        <taxon>Gammaproteobacteria</taxon>
        <taxon>Pseudomonadales</taxon>
        <taxon>Pseudomonadaceae</taxon>
        <taxon>Pseudomonas</taxon>
    </lineage>
</organism>
<dbReference type="NCBIfam" id="TIGR00254">
    <property type="entry name" value="GGDEF"/>
    <property type="match status" value="1"/>
</dbReference>
<feature type="domain" description="MHYT" evidence="6">
    <location>
        <begin position="24"/>
        <end position="219"/>
    </location>
</feature>
<evidence type="ECO:0000259" key="6">
    <source>
        <dbReference type="PROSITE" id="PS50924"/>
    </source>
</evidence>
<dbReference type="SUPFAM" id="SSF55073">
    <property type="entry name" value="Nucleotide cyclase"/>
    <property type="match status" value="1"/>
</dbReference>
<comment type="caution">
    <text evidence="7">The sequence shown here is derived from an EMBL/GenBank/DDBJ whole genome shotgun (WGS) entry which is preliminary data.</text>
</comment>
<dbReference type="CDD" id="cd01949">
    <property type="entry name" value="GGDEF"/>
    <property type="match status" value="1"/>
</dbReference>
<feature type="domain" description="GGDEF" evidence="5">
    <location>
        <begin position="319"/>
        <end position="452"/>
    </location>
</feature>
<feature type="transmembrane region" description="Helical" evidence="3">
    <location>
        <begin position="235"/>
        <end position="257"/>
    </location>
</feature>
<dbReference type="InterPro" id="IPR000160">
    <property type="entry name" value="GGDEF_dom"/>
</dbReference>
<evidence type="ECO:0000259" key="5">
    <source>
        <dbReference type="PROSITE" id="PS50887"/>
    </source>
</evidence>
<dbReference type="Pfam" id="PF00990">
    <property type="entry name" value="GGDEF"/>
    <property type="match status" value="1"/>
</dbReference>
<proteinExistence type="predicted"/>
<dbReference type="EMBL" id="JAAOCA010000009">
    <property type="protein sequence ID" value="MBD1598845.1"/>
    <property type="molecule type" value="Genomic_DNA"/>
</dbReference>
<gene>
    <name evidence="7" type="ORF">HAQ05_09020</name>
</gene>
<dbReference type="PANTHER" id="PTHR45138">
    <property type="entry name" value="REGULATORY COMPONENTS OF SENSORY TRANSDUCTION SYSTEM"/>
    <property type="match status" value="1"/>
</dbReference>
<accession>A0ABR7Z058</accession>
<feature type="compositionally biased region" description="Polar residues" evidence="4">
    <location>
        <begin position="482"/>
        <end position="500"/>
    </location>
</feature>
<dbReference type="RefSeq" id="WP_190419582.1">
    <property type="nucleotide sequence ID" value="NZ_JAAOCA010000009.1"/>
</dbReference>
<dbReference type="PROSITE" id="PS50887">
    <property type="entry name" value="GGDEF"/>
    <property type="match status" value="1"/>
</dbReference>
<feature type="transmembrane region" description="Helical" evidence="3">
    <location>
        <begin position="97"/>
        <end position="116"/>
    </location>
</feature>
<dbReference type="PROSITE" id="PS50924">
    <property type="entry name" value="MHYT"/>
    <property type="match status" value="1"/>
</dbReference>
<reference evidence="7 8" key="1">
    <citation type="journal article" date="2020" name="Insects">
        <title>Bacteria Belonging to Pseudomonas typographi sp. nov. from the Bark Beetle Ips typographus Have Genomic Potential to Aid in the Host Ecology.</title>
        <authorList>
            <person name="Peral-Aranega E."/>
            <person name="Saati-Santamaria Z."/>
            <person name="Kolarik M."/>
            <person name="Rivas R."/>
            <person name="Garcia-Fraile P."/>
        </authorList>
    </citation>
    <scope>NUCLEOTIDE SEQUENCE [LARGE SCALE GENOMIC DNA]</scope>
    <source>
        <strain evidence="7 8">CA3A</strain>
    </source>
</reference>
<feature type="transmembrane region" description="Helical" evidence="3">
    <location>
        <begin position="123"/>
        <end position="144"/>
    </location>
</feature>